<dbReference type="EMBL" id="KV448485">
    <property type="protein sequence ID" value="OAX35595.1"/>
    <property type="molecule type" value="Genomic_DNA"/>
</dbReference>
<evidence type="ECO:0000313" key="1">
    <source>
        <dbReference type="EMBL" id="OAX35595.1"/>
    </source>
</evidence>
<dbReference type="AlphaFoldDB" id="A0A1B7MSM1"/>
<evidence type="ECO:0000313" key="2">
    <source>
        <dbReference type="Proteomes" id="UP000092154"/>
    </source>
</evidence>
<feature type="non-terminal residue" evidence="1">
    <location>
        <position position="1"/>
    </location>
</feature>
<gene>
    <name evidence="1" type="ORF">K503DRAFT_652752</name>
</gene>
<dbReference type="Pfam" id="PF14223">
    <property type="entry name" value="Retrotran_gag_2"/>
    <property type="match status" value="1"/>
</dbReference>
<sequence length="95" mass="11195">VVSTYRVDVLKGENWLAWKTRMDCILHLFDLSEYVEGQVQKPDPENTNAYETWRRHDNIARFLILINISDEEMPHIYESSTAADMWRNLSAVHEA</sequence>
<dbReference type="STRING" id="1314800.A0A1B7MSM1"/>
<proteinExistence type="predicted"/>
<protein>
    <recommendedName>
        <fullName evidence="3">UBN2_3 domain-containing protein</fullName>
    </recommendedName>
</protein>
<dbReference type="Proteomes" id="UP000092154">
    <property type="component" value="Unassembled WGS sequence"/>
</dbReference>
<reference evidence="1 2" key="1">
    <citation type="submission" date="2016-06" db="EMBL/GenBank/DDBJ databases">
        <title>Comparative genomics of the ectomycorrhizal sister species Rhizopogon vinicolor and Rhizopogon vesiculosus (Basidiomycota: Boletales) reveals a divergence of the mating type B locus.</title>
        <authorList>
            <consortium name="DOE Joint Genome Institute"/>
            <person name="Mujic A.B."/>
            <person name="Kuo A."/>
            <person name="Tritt A."/>
            <person name="Lipzen A."/>
            <person name="Chen C."/>
            <person name="Johnson J."/>
            <person name="Sharma A."/>
            <person name="Barry K."/>
            <person name="Grigoriev I.V."/>
            <person name="Spatafora J.W."/>
        </authorList>
    </citation>
    <scope>NUCLEOTIDE SEQUENCE [LARGE SCALE GENOMIC DNA]</scope>
    <source>
        <strain evidence="1 2">AM-OR11-026</strain>
    </source>
</reference>
<evidence type="ECO:0008006" key="3">
    <source>
        <dbReference type="Google" id="ProtNLM"/>
    </source>
</evidence>
<dbReference type="OrthoDB" id="2680811at2759"/>
<accession>A0A1B7MSM1</accession>
<dbReference type="InParanoid" id="A0A1B7MSM1"/>
<name>A0A1B7MSM1_9AGAM</name>
<feature type="non-terminal residue" evidence="1">
    <location>
        <position position="95"/>
    </location>
</feature>
<organism evidence="1 2">
    <name type="scientific">Rhizopogon vinicolor AM-OR11-026</name>
    <dbReference type="NCBI Taxonomy" id="1314800"/>
    <lineage>
        <taxon>Eukaryota</taxon>
        <taxon>Fungi</taxon>
        <taxon>Dikarya</taxon>
        <taxon>Basidiomycota</taxon>
        <taxon>Agaricomycotina</taxon>
        <taxon>Agaricomycetes</taxon>
        <taxon>Agaricomycetidae</taxon>
        <taxon>Boletales</taxon>
        <taxon>Suillineae</taxon>
        <taxon>Rhizopogonaceae</taxon>
        <taxon>Rhizopogon</taxon>
    </lineage>
</organism>
<keyword evidence="2" id="KW-1185">Reference proteome</keyword>